<evidence type="ECO:0000313" key="3">
    <source>
        <dbReference type="EMBL" id="SHH89329.1"/>
    </source>
</evidence>
<dbReference type="InterPro" id="IPR000160">
    <property type="entry name" value="GGDEF_dom"/>
</dbReference>
<dbReference type="NCBIfam" id="TIGR00254">
    <property type="entry name" value="GGDEF"/>
    <property type="match status" value="1"/>
</dbReference>
<keyword evidence="1" id="KW-1133">Transmembrane helix</keyword>
<keyword evidence="4" id="KW-1185">Reference proteome</keyword>
<evidence type="ECO:0000256" key="1">
    <source>
        <dbReference type="SAM" id="Phobius"/>
    </source>
</evidence>
<dbReference type="SUPFAM" id="SSF55073">
    <property type="entry name" value="Nucleotide cyclase"/>
    <property type="match status" value="1"/>
</dbReference>
<dbReference type="PANTHER" id="PTHR45138:SF9">
    <property type="entry name" value="DIGUANYLATE CYCLASE DGCM-RELATED"/>
    <property type="match status" value="1"/>
</dbReference>
<evidence type="ECO:0000259" key="2">
    <source>
        <dbReference type="PROSITE" id="PS50887"/>
    </source>
</evidence>
<feature type="transmembrane region" description="Helical" evidence="1">
    <location>
        <begin position="165"/>
        <end position="185"/>
    </location>
</feature>
<accession>A0A1M5WPB2</accession>
<sequence length="368" mass="42001">MNICKRIKAYWDSLEDIYDRTYFLIVIIGFAVGLLTATVTVFEDIGAWSYIIDYIGSIAILIIGIWTIKTNRKQIGHIALPIVLNCFIMPASFWACGGLHTGTILFFLACLFTVGVLLNGWTMYIVYGICFAVQSVAIWLSYFYPDIVIIKPLSTETAYIVDFNIALLFTSLALLGITSMVYKAYGDERNKNRKLIERLRNLSEKDELSGLYNRRELFIVLEHLYNEDEGQTKYVHLENGILAMIDIDNFKSLNDTYGHLFGDEVLRKTAKVIQSDMNISHAEMAFRYGGEEFICIMNLNQRDEAYQRVDSIRKKIESLEWDGYPGLKVTISGGVVCCADYENFNDALKEVDKLLYKAKETGKNRIIV</sequence>
<feature type="transmembrane region" description="Helical" evidence="1">
    <location>
        <begin position="99"/>
        <end position="118"/>
    </location>
</feature>
<name>A0A1M5WPB2_BUTFI</name>
<dbReference type="GO" id="GO:0005886">
    <property type="term" value="C:plasma membrane"/>
    <property type="evidence" value="ECO:0007669"/>
    <property type="project" value="TreeGrafter"/>
</dbReference>
<dbReference type="CDD" id="cd01949">
    <property type="entry name" value="GGDEF"/>
    <property type="match status" value="1"/>
</dbReference>
<dbReference type="AlphaFoldDB" id="A0A1M5WPB2"/>
<keyword evidence="1" id="KW-0812">Transmembrane</keyword>
<dbReference type="InterPro" id="IPR029787">
    <property type="entry name" value="Nucleotide_cyclase"/>
</dbReference>
<dbReference type="RefSeq" id="WP_073386129.1">
    <property type="nucleotide sequence ID" value="NZ_FQXK01000008.1"/>
</dbReference>
<feature type="transmembrane region" description="Helical" evidence="1">
    <location>
        <begin position="48"/>
        <end position="68"/>
    </location>
</feature>
<dbReference type="GeneID" id="89509561"/>
<dbReference type="GO" id="GO:1902201">
    <property type="term" value="P:negative regulation of bacterial-type flagellum-dependent cell motility"/>
    <property type="evidence" value="ECO:0007669"/>
    <property type="project" value="TreeGrafter"/>
</dbReference>
<dbReference type="STRING" id="1121131.SAMN02745229_01102"/>
<dbReference type="GO" id="GO:0043709">
    <property type="term" value="P:cell adhesion involved in single-species biofilm formation"/>
    <property type="evidence" value="ECO:0007669"/>
    <property type="project" value="TreeGrafter"/>
</dbReference>
<dbReference type="SMART" id="SM00267">
    <property type="entry name" value="GGDEF"/>
    <property type="match status" value="1"/>
</dbReference>
<gene>
    <name evidence="3" type="ORF">SAMN02745229_01102</name>
</gene>
<dbReference type="Pfam" id="PF00990">
    <property type="entry name" value="GGDEF"/>
    <property type="match status" value="1"/>
</dbReference>
<dbReference type="PANTHER" id="PTHR45138">
    <property type="entry name" value="REGULATORY COMPONENTS OF SENSORY TRANSDUCTION SYSTEM"/>
    <property type="match status" value="1"/>
</dbReference>
<dbReference type="Proteomes" id="UP000184278">
    <property type="component" value="Unassembled WGS sequence"/>
</dbReference>
<keyword evidence="1" id="KW-0472">Membrane</keyword>
<reference evidence="4" key="1">
    <citation type="submission" date="2016-11" db="EMBL/GenBank/DDBJ databases">
        <authorList>
            <person name="Varghese N."/>
            <person name="Submissions S."/>
        </authorList>
    </citation>
    <scope>NUCLEOTIDE SEQUENCE [LARGE SCALE GENOMIC DNA]</scope>
    <source>
        <strain evidence="4">DSM 3071</strain>
    </source>
</reference>
<dbReference type="OrthoDB" id="9805474at2"/>
<dbReference type="FunFam" id="3.30.70.270:FF:000001">
    <property type="entry name" value="Diguanylate cyclase domain protein"/>
    <property type="match status" value="1"/>
</dbReference>
<feature type="transmembrane region" description="Helical" evidence="1">
    <location>
        <begin position="21"/>
        <end position="42"/>
    </location>
</feature>
<proteinExistence type="predicted"/>
<evidence type="ECO:0000313" key="4">
    <source>
        <dbReference type="Proteomes" id="UP000184278"/>
    </source>
</evidence>
<feature type="transmembrane region" description="Helical" evidence="1">
    <location>
        <begin position="125"/>
        <end position="145"/>
    </location>
</feature>
<feature type="transmembrane region" description="Helical" evidence="1">
    <location>
        <begin position="75"/>
        <end position="93"/>
    </location>
</feature>
<dbReference type="EMBL" id="FQXK01000008">
    <property type="protein sequence ID" value="SHH89329.1"/>
    <property type="molecule type" value="Genomic_DNA"/>
</dbReference>
<dbReference type="PROSITE" id="PS50887">
    <property type="entry name" value="GGDEF"/>
    <property type="match status" value="1"/>
</dbReference>
<dbReference type="GO" id="GO:0052621">
    <property type="term" value="F:diguanylate cyclase activity"/>
    <property type="evidence" value="ECO:0007669"/>
    <property type="project" value="TreeGrafter"/>
</dbReference>
<feature type="domain" description="GGDEF" evidence="2">
    <location>
        <begin position="238"/>
        <end position="368"/>
    </location>
</feature>
<dbReference type="InterPro" id="IPR050469">
    <property type="entry name" value="Diguanylate_Cyclase"/>
</dbReference>
<organism evidence="3 4">
    <name type="scientific">Butyrivibrio fibrisolvens DSM 3071</name>
    <dbReference type="NCBI Taxonomy" id="1121131"/>
    <lineage>
        <taxon>Bacteria</taxon>
        <taxon>Bacillati</taxon>
        <taxon>Bacillota</taxon>
        <taxon>Clostridia</taxon>
        <taxon>Lachnospirales</taxon>
        <taxon>Lachnospiraceae</taxon>
        <taxon>Butyrivibrio</taxon>
    </lineage>
</organism>
<protein>
    <submittedName>
        <fullName evidence="3">Diguanylate cyclase (GGDEF) domain-containing protein</fullName>
    </submittedName>
</protein>
<dbReference type="Gene3D" id="3.30.70.270">
    <property type="match status" value="1"/>
</dbReference>
<dbReference type="InterPro" id="IPR043128">
    <property type="entry name" value="Rev_trsase/Diguanyl_cyclase"/>
</dbReference>